<dbReference type="RefSeq" id="WP_390319320.1">
    <property type="nucleotide sequence ID" value="NZ_JBHSPB010000016.1"/>
</dbReference>
<keyword evidence="3" id="KW-0560">Oxidoreductase</keyword>
<protein>
    <submittedName>
        <fullName evidence="3">SDR family NAD(P)-dependent oxidoreductase</fullName>
        <ecNumber evidence="3">1.1.1.-</ecNumber>
    </submittedName>
</protein>
<proteinExistence type="inferred from homology"/>
<name>A0ABW0Z465_9ACTN</name>
<dbReference type="InterPro" id="IPR002347">
    <property type="entry name" value="SDR_fam"/>
</dbReference>
<dbReference type="SMART" id="SM00822">
    <property type="entry name" value="PKS_KR"/>
    <property type="match status" value="1"/>
</dbReference>
<reference evidence="4" key="1">
    <citation type="journal article" date="2019" name="Int. J. Syst. Evol. Microbiol.">
        <title>The Global Catalogue of Microorganisms (GCM) 10K type strain sequencing project: providing services to taxonomists for standard genome sequencing and annotation.</title>
        <authorList>
            <consortium name="The Broad Institute Genomics Platform"/>
            <consortium name="The Broad Institute Genome Sequencing Center for Infectious Disease"/>
            <person name="Wu L."/>
            <person name="Ma J."/>
        </authorList>
    </citation>
    <scope>NUCLEOTIDE SEQUENCE [LARGE SCALE GENOMIC DNA]</scope>
    <source>
        <strain evidence="4">CGMCC 4.7304</strain>
    </source>
</reference>
<dbReference type="InterPro" id="IPR020904">
    <property type="entry name" value="Sc_DH/Rdtase_CS"/>
</dbReference>
<comment type="caution">
    <text evidence="3">The sequence shown here is derived from an EMBL/GenBank/DDBJ whole genome shotgun (WGS) entry which is preliminary data.</text>
</comment>
<dbReference type="InterPro" id="IPR057326">
    <property type="entry name" value="KR_dom"/>
</dbReference>
<dbReference type="PRINTS" id="PR00080">
    <property type="entry name" value="SDRFAMILY"/>
</dbReference>
<dbReference type="PRINTS" id="PR00081">
    <property type="entry name" value="GDHRDH"/>
</dbReference>
<evidence type="ECO:0000259" key="2">
    <source>
        <dbReference type="SMART" id="SM00822"/>
    </source>
</evidence>
<sequence>MLATGLVGRTVLITGSAQGLGAALVRAFHAEGARVVALDVDDARNRALAEELRGAGGESVLPLHIDLRDLEAVADACRAAAARGPVDVLVNNAARPSAGPLWEITPEEWDEVFAVNLRAAFFLTRHIAAGMRERGYGRIVNIASIAGQTPRPTGAAYGSAKAGLIALTRVFAAELAASGVTVNAVAPAMIDTPMVRSVDPGTLAELTARVPLGRIATPQEVARVVLLLASEENFATGATYDVNGGALMR</sequence>
<dbReference type="Pfam" id="PF13561">
    <property type="entry name" value="adh_short_C2"/>
    <property type="match status" value="1"/>
</dbReference>
<dbReference type="InterPro" id="IPR050259">
    <property type="entry name" value="SDR"/>
</dbReference>
<accession>A0ABW0Z465</accession>
<feature type="domain" description="Ketoreductase" evidence="2">
    <location>
        <begin position="9"/>
        <end position="188"/>
    </location>
</feature>
<dbReference type="GO" id="GO:0016491">
    <property type="term" value="F:oxidoreductase activity"/>
    <property type="evidence" value="ECO:0007669"/>
    <property type="project" value="UniProtKB-KW"/>
</dbReference>
<dbReference type="Proteomes" id="UP001596083">
    <property type="component" value="Unassembled WGS sequence"/>
</dbReference>
<comment type="similarity">
    <text evidence="1">Belongs to the short-chain dehydrogenases/reductases (SDR) family.</text>
</comment>
<evidence type="ECO:0000313" key="3">
    <source>
        <dbReference type="EMBL" id="MFC5723237.1"/>
    </source>
</evidence>
<organism evidence="3 4">
    <name type="scientific">Streptomyces gamaensis</name>
    <dbReference type="NCBI Taxonomy" id="1763542"/>
    <lineage>
        <taxon>Bacteria</taxon>
        <taxon>Bacillati</taxon>
        <taxon>Actinomycetota</taxon>
        <taxon>Actinomycetes</taxon>
        <taxon>Kitasatosporales</taxon>
        <taxon>Streptomycetaceae</taxon>
        <taxon>Streptomyces</taxon>
    </lineage>
</organism>
<dbReference type="Gene3D" id="3.40.50.720">
    <property type="entry name" value="NAD(P)-binding Rossmann-like Domain"/>
    <property type="match status" value="1"/>
</dbReference>
<dbReference type="PROSITE" id="PS00061">
    <property type="entry name" value="ADH_SHORT"/>
    <property type="match status" value="1"/>
</dbReference>
<dbReference type="PANTHER" id="PTHR42879">
    <property type="entry name" value="3-OXOACYL-(ACYL-CARRIER-PROTEIN) REDUCTASE"/>
    <property type="match status" value="1"/>
</dbReference>
<evidence type="ECO:0000256" key="1">
    <source>
        <dbReference type="ARBA" id="ARBA00006484"/>
    </source>
</evidence>
<dbReference type="EMBL" id="JBHSPB010000016">
    <property type="protein sequence ID" value="MFC5723237.1"/>
    <property type="molecule type" value="Genomic_DNA"/>
</dbReference>
<gene>
    <name evidence="3" type="ORF">ACFP1Z_24005</name>
</gene>
<evidence type="ECO:0000313" key="4">
    <source>
        <dbReference type="Proteomes" id="UP001596083"/>
    </source>
</evidence>
<dbReference type="PANTHER" id="PTHR42879:SF2">
    <property type="entry name" value="3-OXOACYL-[ACYL-CARRIER-PROTEIN] REDUCTASE FABG"/>
    <property type="match status" value="1"/>
</dbReference>
<dbReference type="InterPro" id="IPR036291">
    <property type="entry name" value="NAD(P)-bd_dom_sf"/>
</dbReference>
<dbReference type="SUPFAM" id="SSF51735">
    <property type="entry name" value="NAD(P)-binding Rossmann-fold domains"/>
    <property type="match status" value="1"/>
</dbReference>
<keyword evidence="4" id="KW-1185">Reference proteome</keyword>
<dbReference type="EC" id="1.1.1.-" evidence="3"/>